<comment type="caution">
    <text evidence="12">The sequence shown here is derived from an EMBL/GenBank/DDBJ whole genome shotgun (WGS) entry which is preliminary data.</text>
</comment>
<dbReference type="GO" id="GO:0003676">
    <property type="term" value="F:nucleic acid binding"/>
    <property type="evidence" value="ECO:0007669"/>
    <property type="project" value="InterPro"/>
</dbReference>
<dbReference type="CDD" id="cd01647">
    <property type="entry name" value="RT_LTR"/>
    <property type="match status" value="1"/>
</dbReference>
<dbReference type="GO" id="GO:0003964">
    <property type="term" value="F:RNA-directed DNA polymerase activity"/>
    <property type="evidence" value="ECO:0007669"/>
    <property type="project" value="UniProtKB-KW"/>
</dbReference>
<feature type="domain" description="Reverse transcriptase" evidence="11">
    <location>
        <begin position="1553"/>
        <end position="1728"/>
    </location>
</feature>
<feature type="compositionally biased region" description="Low complexity" evidence="9">
    <location>
        <begin position="476"/>
        <end position="489"/>
    </location>
</feature>
<keyword evidence="8" id="KW-0862">Zinc</keyword>
<evidence type="ECO:0000313" key="13">
    <source>
        <dbReference type="Proteomes" id="UP000476176"/>
    </source>
</evidence>
<gene>
    <name evidence="12" type="ORF">PF004_g11738</name>
</gene>
<dbReference type="InterPro" id="IPR001969">
    <property type="entry name" value="Aspartic_peptidase_AS"/>
</dbReference>
<accession>A0A6G0NXB5</accession>
<feature type="compositionally biased region" description="Acidic residues" evidence="9">
    <location>
        <begin position="74"/>
        <end position="100"/>
    </location>
</feature>
<feature type="region of interest" description="Disordered" evidence="9">
    <location>
        <begin position="726"/>
        <end position="758"/>
    </location>
</feature>
<evidence type="ECO:0000256" key="2">
    <source>
        <dbReference type="ARBA" id="ARBA00022679"/>
    </source>
</evidence>
<feature type="compositionally biased region" description="Basic and acidic residues" evidence="9">
    <location>
        <begin position="738"/>
        <end position="751"/>
    </location>
</feature>
<dbReference type="InterPro" id="IPR053134">
    <property type="entry name" value="RNA-dir_DNA_polymerase"/>
</dbReference>
<dbReference type="Gene3D" id="2.40.70.10">
    <property type="entry name" value="Acid Proteases"/>
    <property type="match status" value="1"/>
</dbReference>
<dbReference type="GO" id="GO:0004519">
    <property type="term" value="F:endonuclease activity"/>
    <property type="evidence" value="ECO:0007669"/>
    <property type="project" value="UniProtKB-KW"/>
</dbReference>
<feature type="domain" description="CCHC-type" evidence="10">
    <location>
        <begin position="559"/>
        <end position="574"/>
    </location>
</feature>
<evidence type="ECO:0000256" key="6">
    <source>
        <dbReference type="ARBA" id="ARBA00022801"/>
    </source>
</evidence>
<dbReference type="InterPro" id="IPR036875">
    <property type="entry name" value="Znf_CCHC_sf"/>
</dbReference>
<evidence type="ECO:0000256" key="8">
    <source>
        <dbReference type="PROSITE-ProRule" id="PRU00047"/>
    </source>
</evidence>
<evidence type="ECO:0000256" key="4">
    <source>
        <dbReference type="ARBA" id="ARBA00022722"/>
    </source>
</evidence>
<feature type="region of interest" description="Disordered" evidence="9">
    <location>
        <begin position="432"/>
        <end position="459"/>
    </location>
</feature>
<evidence type="ECO:0000256" key="7">
    <source>
        <dbReference type="ARBA" id="ARBA00022918"/>
    </source>
</evidence>
<keyword evidence="4" id="KW-0540">Nuclease</keyword>
<dbReference type="PROSITE" id="PS50878">
    <property type="entry name" value="RT_POL"/>
    <property type="match status" value="1"/>
</dbReference>
<evidence type="ECO:0000256" key="3">
    <source>
        <dbReference type="ARBA" id="ARBA00022695"/>
    </source>
</evidence>
<feature type="compositionally biased region" description="Basic and acidic residues" evidence="9">
    <location>
        <begin position="210"/>
        <end position="221"/>
    </location>
</feature>
<keyword evidence="8" id="KW-0863">Zinc-finger</keyword>
<dbReference type="Proteomes" id="UP000476176">
    <property type="component" value="Unassembled WGS sequence"/>
</dbReference>
<sequence>MSGVGEGEGSVEQRTVHEEVARLEAERLRRAGEIGGSASATSSAGDEIGTGTTAKVTSAAGHRSLRQEMMGDLWADEEGDEFKDAEEEREEDGAQAELEPDEKRTMHEADKPRDRDAEGLSGSTSAPVVYWSPGFGYDDPVPVEESPLRSYYEAHVKEEPGEVPSRSPSGFIPLYTGTERRLPNPPMYSWSVGAQASYLGGWGATVKTEPKVKQDVQREPTNRVIRPKTPAPGAVPVNKKQPAPASHGGAYRTVASRAPTRSAYDLSSMVSNVMKVLPVFYSDMATTEKARDFWELFEAHTSHLPDQSRLLIFRQKIKGRPAERWWNNSTIKTFSTLKVRFHNQFLSRTADELWERLQTMKRERGESVEEWGDRVSDLCDPLDYPNPQMMYQLFRRGLGNKRMLASLDSGPARDIPEACEWLLAKEMSRPIEEDDEFPEDKKTAGASSGPADVATAETSSKLDKLTEMMTTFVAQQQQWQQKMMRSQWQPPRSPRNRMPNVSATTSSPGSGGNAQPGNGRPRGIRMGADSRTQEGAPVCGRCGYVGHSRETCRRQMMICNQCGELGHIAVECEEGPSRGRNGGQAPAARNGGRGPMKCGFCKEDGHSLAGCPEVAALRGLAVSLREVNDSEGEDLDCDEVEGTVPTVDVCMNVSAELDGMEPTLDDVLHGENKNKIEKKKAEFIVVSTDDEGENLVVKVDDLKHEKVYEDWVASKTDADVRAVSEGLDASSDGVETSEVGKDESVEEETKPTEVNAGDVPCEGELGDEPSKAVAIEDVNVDEEVPTPFADAPPPYVAKVKDESMEEPPAPFADAPPPYEWGDEAYDLSDCLFSPWTDGTVPPEVEIVLSFDRLFSDEELDAMENGEPGQEASILSDTVVVPEPEEYNKELEDRLYPLDEVELHKRVAKNAEAQAEPSSEDLARLLGISLEVVERTRQASPDLHGSPEYWQNWFEEMLDKSEEAKRANRDFRSPVVSVVYGPAVEAPARPKKASSVESGSYVESVPSSGDKEFASEARVTVESVRTANLERPGGAVAVVEAVPVLSNERDVDSTVARVVERQAVFRFLQEARSYENERLLWHADRVKELRSVNAGSGEHLRSWMRTYFDDNSRRIWLELWDRAGLSKTPSAKRRRRRRRGKVVAFDFSSLYKPYAEVMDEVEFFPERDEDASHYVEVVRNERPARTPLPKTGLVDVVTVDLPNGFGVYDDEDAEDDAYRAVEDGRRVVCAVGNFEALSSGYIDCLPSQMLADTGATLSLVDRRVLKRLGRASEPLEPYEGLVRSSSGHKLRIRGWISLAFRLGTVEVSLSVLVADRLHVDAILGVDALGAFGAVIDVADRTLTLKSSGEVLSLGFTMVQESYMTAMATSVRLPPLGQALVTTRVVGSIGDKSIVLVEGSLGLPPTLCAARSLGTVEDGQVIVEVCNASTDEYWIRKGTVIAKPGVERAASVSEARKADDGEKVKASNPDVPPDKAEGMEADFSESKLSPEQKELFQAELNGFRNMFVDSSKEPGRTDLLQFEIDTGNSSPIKQPPYRVSLAEGEVVEAEVQQYLELNLIRPSNSPWASPVLMIRKPDGGIRFCIDYRKLNAVTVKDCYPMPLIDDILNVLGDAQLFSTMDIASGYWNVPMHPDSVSKTAFTCNYGLYEWLVMPFGLCNAVTAFERLMETVLVDLKWRICLVYLDDCVIFSKDFPTHLVRVRQVLTRFQQAGFKLKMKKCHWGRSQVAFL</sequence>
<dbReference type="FunFam" id="3.10.10.10:FF:000007">
    <property type="entry name" value="Retrovirus-related Pol polyprotein from transposon 17.6-like Protein"/>
    <property type="match status" value="1"/>
</dbReference>
<dbReference type="PROSITE" id="PS50158">
    <property type="entry name" value="ZF_CCHC"/>
    <property type="match status" value="1"/>
</dbReference>
<dbReference type="Pfam" id="PF13650">
    <property type="entry name" value="Asp_protease_2"/>
    <property type="match status" value="1"/>
</dbReference>
<feature type="compositionally biased region" description="Low complexity" evidence="9">
    <location>
        <begin position="36"/>
        <end position="45"/>
    </location>
</feature>
<keyword evidence="5" id="KW-0255">Endonuclease</keyword>
<dbReference type="InterPro" id="IPR000477">
    <property type="entry name" value="RT_dom"/>
</dbReference>
<dbReference type="PROSITE" id="PS00141">
    <property type="entry name" value="ASP_PROTEASE"/>
    <property type="match status" value="1"/>
</dbReference>
<dbReference type="CDD" id="cd00303">
    <property type="entry name" value="retropepsin_like"/>
    <property type="match status" value="1"/>
</dbReference>
<dbReference type="Gene3D" id="4.10.60.10">
    <property type="entry name" value="Zinc finger, CCHC-type"/>
    <property type="match status" value="1"/>
</dbReference>
<keyword evidence="7" id="KW-0695">RNA-directed DNA polymerase</keyword>
<feature type="compositionally biased region" description="Basic and acidic residues" evidence="9">
    <location>
        <begin position="14"/>
        <end position="32"/>
    </location>
</feature>
<dbReference type="InterPro" id="IPR043502">
    <property type="entry name" value="DNA/RNA_pol_sf"/>
</dbReference>
<organism evidence="12 13">
    <name type="scientific">Phytophthora fragariae</name>
    <dbReference type="NCBI Taxonomy" id="53985"/>
    <lineage>
        <taxon>Eukaryota</taxon>
        <taxon>Sar</taxon>
        <taxon>Stramenopiles</taxon>
        <taxon>Oomycota</taxon>
        <taxon>Peronosporomycetes</taxon>
        <taxon>Peronosporales</taxon>
        <taxon>Peronosporaceae</taxon>
        <taxon>Phytophthora</taxon>
    </lineage>
</organism>
<dbReference type="PANTHER" id="PTHR24559">
    <property type="entry name" value="TRANSPOSON TY3-I GAG-POL POLYPROTEIN"/>
    <property type="match status" value="1"/>
</dbReference>
<dbReference type="SMART" id="SM00343">
    <property type="entry name" value="ZnF_C2HC"/>
    <property type="match status" value="3"/>
</dbReference>
<dbReference type="InterPro" id="IPR001878">
    <property type="entry name" value="Znf_CCHC"/>
</dbReference>
<dbReference type="SUPFAM" id="SSF56672">
    <property type="entry name" value="DNA/RNA polymerases"/>
    <property type="match status" value="1"/>
</dbReference>
<dbReference type="EMBL" id="QXGC01000651">
    <property type="protein sequence ID" value="KAE9226104.1"/>
    <property type="molecule type" value="Genomic_DNA"/>
</dbReference>
<name>A0A6G0NXB5_9STRA</name>
<feature type="compositionally biased region" description="Basic and acidic residues" evidence="9">
    <location>
        <begin position="101"/>
        <end position="118"/>
    </location>
</feature>
<evidence type="ECO:0000313" key="12">
    <source>
        <dbReference type="EMBL" id="KAE9226104.1"/>
    </source>
</evidence>
<reference evidence="12 13" key="1">
    <citation type="submission" date="2018-09" db="EMBL/GenBank/DDBJ databases">
        <title>Genomic investigation of the strawberry pathogen Phytophthora fragariae indicates pathogenicity is determined by transcriptional variation in three key races.</title>
        <authorList>
            <person name="Adams T.M."/>
            <person name="Armitage A.D."/>
            <person name="Sobczyk M.K."/>
            <person name="Bates H.J."/>
            <person name="Dunwell J.M."/>
            <person name="Nellist C.F."/>
            <person name="Harrison R.J."/>
        </authorList>
    </citation>
    <scope>NUCLEOTIDE SEQUENCE [LARGE SCALE GENOMIC DNA]</scope>
    <source>
        <strain evidence="12 13">BC-23</strain>
    </source>
</reference>
<feature type="region of interest" description="Disordered" evidence="9">
    <location>
        <begin position="476"/>
        <end position="532"/>
    </location>
</feature>
<dbReference type="Pfam" id="PF00078">
    <property type="entry name" value="RVT_1"/>
    <property type="match status" value="1"/>
</dbReference>
<feature type="region of interest" description="Disordered" evidence="9">
    <location>
        <begin position="986"/>
        <end position="1006"/>
    </location>
</feature>
<evidence type="ECO:0000259" key="10">
    <source>
        <dbReference type="PROSITE" id="PS50158"/>
    </source>
</evidence>
<feature type="region of interest" description="Disordered" evidence="9">
    <location>
        <begin position="210"/>
        <end position="254"/>
    </location>
</feature>
<keyword evidence="2" id="KW-0808">Transferase</keyword>
<dbReference type="GO" id="GO:0008270">
    <property type="term" value="F:zinc ion binding"/>
    <property type="evidence" value="ECO:0007669"/>
    <property type="project" value="UniProtKB-KW"/>
</dbReference>
<dbReference type="GO" id="GO:0004190">
    <property type="term" value="F:aspartic-type endopeptidase activity"/>
    <property type="evidence" value="ECO:0007669"/>
    <property type="project" value="InterPro"/>
</dbReference>
<dbReference type="Gene3D" id="3.30.70.270">
    <property type="match status" value="1"/>
</dbReference>
<dbReference type="GO" id="GO:0006508">
    <property type="term" value="P:proteolysis"/>
    <property type="evidence" value="ECO:0007669"/>
    <property type="project" value="UniProtKB-KW"/>
</dbReference>
<feature type="region of interest" description="Disordered" evidence="9">
    <location>
        <begin position="1450"/>
        <end position="1486"/>
    </location>
</feature>
<dbReference type="InterPro" id="IPR021109">
    <property type="entry name" value="Peptidase_aspartic_dom_sf"/>
</dbReference>
<evidence type="ECO:0000256" key="1">
    <source>
        <dbReference type="ARBA" id="ARBA00022670"/>
    </source>
</evidence>
<feature type="compositionally biased region" description="Basic and acidic residues" evidence="9">
    <location>
        <begin position="1470"/>
        <end position="1486"/>
    </location>
</feature>
<keyword evidence="6" id="KW-0378">Hydrolase</keyword>
<protein>
    <recommendedName>
        <fullName evidence="14">Reverse transcriptase</fullName>
    </recommendedName>
</protein>
<dbReference type="PANTHER" id="PTHR24559:SF444">
    <property type="entry name" value="REVERSE TRANSCRIPTASE DOMAIN-CONTAINING PROTEIN"/>
    <property type="match status" value="1"/>
</dbReference>
<feature type="region of interest" description="Disordered" evidence="9">
    <location>
        <begin position="1"/>
        <end position="125"/>
    </location>
</feature>
<dbReference type="InterPro" id="IPR043128">
    <property type="entry name" value="Rev_trsase/Diguanyl_cyclase"/>
</dbReference>
<dbReference type="SUPFAM" id="SSF50630">
    <property type="entry name" value="Acid proteases"/>
    <property type="match status" value="1"/>
</dbReference>
<dbReference type="Gene3D" id="3.10.10.10">
    <property type="entry name" value="HIV Type 1 Reverse Transcriptase, subunit A, domain 1"/>
    <property type="match status" value="1"/>
</dbReference>
<feature type="compositionally biased region" description="Low complexity" evidence="9">
    <location>
        <begin position="994"/>
        <end position="1006"/>
    </location>
</feature>
<keyword evidence="8" id="KW-0479">Metal-binding</keyword>
<keyword evidence="1" id="KW-0645">Protease</keyword>
<evidence type="ECO:0000259" key="11">
    <source>
        <dbReference type="PROSITE" id="PS50878"/>
    </source>
</evidence>
<evidence type="ECO:0000256" key="9">
    <source>
        <dbReference type="SAM" id="MobiDB-lite"/>
    </source>
</evidence>
<feature type="compositionally biased region" description="Polar residues" evidence="9">
    <location>
        <begin position="499"/>
        <end position="508"/>
    </location>
</feature>
<dbReference type="SUPFAM" id="SSF57756">
    <property type="entry name" value="Retrovirus zinc finger-like domains"/>
    <property type="match status" value="1"/>
</dbReference>
<feature type="compositionally biased region" description="Basic and acidic residues" evidence="9">
    <location>
        <begin position="1452"/>
        <end position="1463"/>
    </location>
</feature>
<evidence type="ECO:0008006" key="14">
    <source>
        <dbReference type="Google" id="ProtNLM"/>
    </source>
</evidence>
<evidence type="ECO:0000256" key="5">
    <source>
        <dbReference type="ARBA" id="ARBA00022759"/>
    </source>
</evidence>
<proteinExistence type="predicted"/>
<keyword evidence="3" id="KW-0548">Nucleotidyltransferase</keyword>